<keyword evidence="4" id="KW-0808">Transferase</keyword>
<dbReference type="Pfam" id="PF13424">
    <property type="entry name" value="TPR_12"/>
    <property type="match status" value="2"/>
</dbReference>
<dbReference type="PANTHER" id="PTHR43047:SF78">
    <property type="entry name" value="SENSORY_REGULATORY PROTEIN RPFC"/>
    <property type="match status" value="1"/>
</dbReference>
<keyword evidence="11" id="KW-0547">Nucleotide-binding</keyword>
<evidence type="ECO:0000256" key="5">
    <source>
        <dbReference type="ARBA" id="ARBA00022777"/>
    </source>
</evidence>
<dbReference type="Gene3D" id="1.10.287.130">
    <property type="match status" value="1"/>
</dbReference>
<dbReference type="PANTHER" id="PTHR43047">
    <property type="entry name" value="TWO-COMPONENT HISTIDINE PROTEIN KINASE"/>
    <property type="match status" value="1"/>
</dbReference>
<evidence type="ECO:0000256" key="1">
    <source>
        <dbReference type="ARBA" id="ARBA00000085"/>
    </source>
</evidence>
<evidence type="ECO:0000256" key="6">
    <source>
        <dbReference type="PROSITE-ProRule" id="PRU00169"/>
    </source>
</evidence>
<dbReference type="SUPFAM" id="SSF48452">
    <property type="entry name" value="TPR-like"/>
    <property type="match status" value="2"/>
</dbReference>
<reference evidence="11" key="1">
    <citation type="submission" date="2022-07" db="EMBL/GenBank/DDBJ databases">
        <title>Sphingomonas sp. nov., a novel bacterium isolated from the north slope of the Mount Everest.</title>
        <authorList>
            <person name="Cui X."/>
            <person name="Liu Y."/>
        </authorList>
    </citation>
    <scope>NUCLEOTIDE SEQUENCE</scope>
    <source>
        <strain evidence="11">S5-59</strain>
    </source>
</reference>
<feature type="domain" description="Histidine kinase" evidence="9">
    <location>
        <begin position="450"/>
        <end position="668"/>
    </location>
</feature>
<evidence type="ECO:0000256" key="2">
    <source>
        <dbReference type="ARBA" id="ARBA00012438"/>
    </source>
</evidence>
<dbReference type="InterPro" id="IPR036890">
    <property type="entry name" value="HATPase_C_sf"/>
</dbReference>
<feature type="signal peptide" evidence="8">
    <location>
        <begin position="1"/>
        <end position="23"/>
    </location>
</feature>
<sequence length="813" mass="86519">MTGKLRWMALLLLLPAFAANARAQPSNSLASDIEIAKGLMLRDPAGVFNASRDIEQRIVGSEKTPEAILGLATVRWLGAEALVRLGRADNAESLALNAGRIARRLRDAQLYGDTLTTLGGIHAARSDAARALQAYQGAHEAFRQAGYPRGQAIALQNIANLYVDGGDHRTAERYFNQSEEVYDGDDRLSLTLYNNRGAGLRDMRRYAESAREYRRALTLAARQDSPFLQARILTNLAQVYLEAGDVAQANSVIQQAWNLTIGSPEAEAWQPYVQAFAARAAFQAGDLARAKSLIETSFVGIDPATTMASRRDAHVTAYEIYRKLGDSAKALDHLEALRRLTDEQSKLAASTNTALMAARFDFANQELRIARLKADELRTSIEIERARVRSQQTLFASGAAAALVILALLSFGIFTLRRSRNQVRAANTALSTTNVALEKALAAKTEFLATTSHEIRTPLNGILGMTQVMLADRALPGPQRERVNIVHGAGLAMRALVDDILDVAKMETGNLTVAPEPADLRQTLHEVARMWAEPVRAKGLGFTLDIDAAPHWIETDAGRLRQMLFNLLSNAIKFTAQGSVGLSAHKSDDGTRLILVVRDSGIGIPPEKHADIFESFRQMDTTTTRQYGGTGLGLTICRNLAQALGGDIAVSSTAGQGATFTVDLPLVEVAAPALAVGGGKGGLLIVDGNPIARAMLRTLLAPRAGTVHFADSAAAAASAITGAAPECVLVDDSILRAQGGEAALPTIAKAAHDAGARCAVLWRDPGDDDRAALIAAGADLVIAKPIAGVALAAQLFAASGPDQPLTGVVSRAA</sequence>
<dbReference type="SUPFAM" id="SSF52172">
    <property type="entry name" value="CheY-like"/>
    <property type="match status" value="1"/>
</dbReference>
<keyword evidence="12" id="KW-1185">Reference proteome</keyword>
<dbReference type="Pfam" id="PF02518">
    <property type="entry name" value="HATPase_c"/>
    <property type="match status" value="1"/>
</dbReference>
<protein>
    <recommendedName>
        <fullName evidence="2">histidine kinase</fullName>
        <ecNumber evidence="2">2.7.13.3</ecNumber>
    </recommendedName>
</protein>
<comment type="catalytic activity">
    <reaction evidence="1">
        <text>ATP + protein L-histidine = ADP + protein N-phospho-L-histidine.</text>
        <dbReference type="EC" id="2.7.13.3"/>
    </reaction>
</comment>
<keyword evidence="7" id="KW-1133">Transmembrane helix</keyword>
<dbReference type="InterPro" id="IPR011990">
    <property type="entry name" value="TPR-like_helical_dom_sf"/>
</dbReference>
<dbReference type="InterPro" id="IPR004358">
    <property type="entry name" value="Sig_transdc_His_kin-like_C"/>
</dbReference>
<dbReference type="InterPro" id="IPR003594">
    <property type="entry name" value="HATPase_dom"/>
</dbReference>
<dbReference type="Proteomes" id="UP001058533">
    <property type="component" value="Chromosome"/>
</dbReference>
<dbReference type="Pfam" id="PF00512">
    <property type="entry name" value="HisKA"/>
    <property type="match status" value="1"/>
</dbReference>
<dbReference type="CDD" id="cd00082">
    <property type="entry name" value="HisKA"/>
    <property type="match status" value="1"/>
</dbReference>
<keyword evidence="7" id="KW-0472">Membrane</keyword>
<dbReference type="Gene3D" id="1.25.40.10">
    <property type="entry name" value="Tetratricopeptide repeat domain"/>
    <property type="match status" value="2"/>
</dbReference>
<feature type="modified residue" description="4-aspartylphosphate" evidence="6">
    <location>
        <position position="731"/>
    </location>
</feature>
<dbReference type="PROSITE" id="PS50110">
    <property type="entry name" value="RESPONSE_REGULATORY"/>
    <property type="match status" value="1"/>
</dbReference>
<dbReference type="RefSeq" id="WP_256506845.1">
    <property type="nucleotide sequence ID" value="NZ_CP101740.1"/>
</dbReference>
<proteinExistence type="predicted"/>
<dbReference type="EC" id="2.7.13.3" evidence="2"/>
<evidence type="ECO:0000313" key="11">
    <source>
        <dbReference type="EMBL" id="UUL83001.1"/>
    </source>
</evidence>
<evidence type="ECO:0000256" key="4">
    <source>
        <dbReference type="ARBA" id="ARBA00022679"/>
    </source>
</evidence>
<feature type="chain" id="PRO_5045189381" description="histidine kinase" evidence="8">
    <location>
        <begin position="24"/>
        <end position="813"/>
    </location>
</feature>
<dbReference type="SMART" id="SM00388">
    <property type="entry name" value="HisKA"/>
    <property type="match status" value="1"/>
</dbReference>
<dbReference type="InterPro" id="IPR001789">
    <property type="entry name" value="Sig_transdc_resp-reg_receiver"/>
</dbReference>
<accession>A0ABY5LA26</accession>
<keyword evidence="3 6" id="KW-0597">Phosphoprotein</keyword>
<dbReference type="SUPFAM" id="SSF55874">
    <property type="entry name" value="ATPase domain of HSP90 chaperone/DNA topoisomerase II/histidine kinase"/>
    <property type="match status" value="1"/>
</dbReference>
<gene>
    <name evidence="11" type="ORF">NMP03_01845</name>
</gene>
<dbReference type="CDD" id="cd16922">
    <property type="entry name" value="HATPase_EvgS-ArcB-TorS-like"/>
    <property type="match status" value="1"/>
</dbReference>
<keyword evidence="5" id="KW-0418">Kinase</keyword>
<evidence type="ECO:0000313" key="12">
    <source>
        <dbReference type="Proteomes" id="UP001058533"/>
    </source>
</evidence>
<dbReference type="InterPro" id="IPR005467">
    <property type="entry name" value="His_kinase_dom"/>
</dbReference>
<dbReference type="EMBL" id="CP101740">
    <property type="protein sequence ID" value="UUL83001.1"/>
    <property type="molecule type" value="Genomic_DNA"/>
</dbReference>
<evidence type="ECO:0000256" key="7">
    <source>
        <dbReference type="SAM" id="Phobius"/>
    </source>
</evidence>
<dbReference type="SUPFAM" id="SSF47384">
    <property type="entry name" value="Homodimeric domain of signal transducing histidine kinase"/>
    <property type="match status" value="1"/>
</dbReference>
<keyword evidence="8" id="KW-0732">Signal</keyword>
<organism evidence="11 12">
    <name type="scientific">Sphingomonas qomolangmaensis</name>
    <dbReference type="NCBI Taxonomy" id="2918765"/>
    <lineage>
        <taxon>Bacteria</taxon>
        <taxon>Pseudomonadati</taxon>
        <taxon>Pseudomonadota</taxon>
        <taxon>Alphaproteobacteria</taxon>
        <taxon>Sphingomonadales</taxon>
        <taxon>Sphingomonadaceae</taxon>
        <taxon>Sphingomonas</taxon>
    </lineage>
</organism>
<evidence type="ECO:0000259" key="9">
    <source>
        <dbReference type="PROSITE" id="PS50109"/>
    </source>
</evidence>
<feature type="domain" description="Response regulatory" evidence="10">
    <location>
        <begin position="682"/>
        <end position="799"/>
    </location>
</feature>
<dbReference type="GO" id="GO:0005524">
    <property type="term" value="F:ATP binding"/>
    <property type="evidence" value="ECO:0007669"/>
    <property type="project" value="UniProtKB-KW"/>
</dbReference>
<evidence type="ECO:0000256" key="3">
    <source>
        <dbReference type="ARBA" id="ARBA00022553"/>
    </source>
</evidence>
<dbReference type="InterPro" id="IPR003661">
    <property type="entry name" value="HisK_dim/P_dom"/>
</dbReference>
<dbReference type="InterPro" id="IPR019734">
    <property type="entry name" value="TPR_rpt"/>
</dbReference>
<feature type="transmembrane region" description="Helical" evidence="7">
    <location>
        <begin position="394"/>
        <end position="416"/>
    </location>
</feature>
<name>A0ABY5LA26_9SPHN</name>
<dbReference type="SMART" id="SM00028">
    <property type="entry name" value="TPR"/>
    <property type="match status" value="4"/>
</dbReference>
<dbReference type="InterPro" id="IPR036097">
    <property type="entry name" value="HisK_dim/P_sf"/>
</dbReference>
<keyword evidence="7" id="KW-0812">Transmembrane</keyword>
<evidence type="ECO:0000259" key="10">
    <source>
        <dbReference type="PROSITE" id="PS50110"/>
    </source>
</evidence>
<dbReference type="Gene3D" id="3.30.565.10">
    <property type="entry name" value="Histidine kinase-like ATPase, C-terminal domain"/>
    <property type="match status" value="1"/>
</dbReference>
<dbReference type="SMART" id="SM00387">
    <property type="entry name" value="HATPase_c"/>
    <property type="match status" value="1"/>
</dbReference>
<dbReference type="InterPro" id="IPR011006">
    <property type="entry name" value="CheY-like_superfamily"/>
</dbReference>
<dbReference type="PRINTS" id="PR00344">
    <property type="entry name" value="BCTRLSENSOR"/>
</dbReference>
<dbReference type="Gene3D" id="3.40.50.2300">
    <property type="match status" value="1"/>
</dbReference>
<evidence type="ECO:0000256" key="8">
    <source>
        <dbReference type="SAM" id="SignalP"/>
    </source>
</evidence>
<dbReference type="PROSITE" id="PS50109">
    <property type="entry name" value="HIS_KIN"/>
    <property type="match status" value="1"/>
</dbReference>
<keyword evidence="11" id="KW-0067">ATP-binding</keyword>